<keyword evidence="7" id="KW-0808">Transferase</keyword>
<dbReference type="GO" id="GO:0004674">
    <property type="term" value="F:protein serine/threonine kinase activity"/>
    <property type="evidence" value="ECO:0007669"/>
    <property type="project" value="UniProtKB-KW"/>
</dbReference>
<evidence type="ECO:0000256" key="3">
    <source>
        <dbReference type="ARBA" id="ARBA00022840"/>
    </source>
</evidence>
<dbReference type="GO" id="GO:0005524">
    <property type="term" value="F:ATP binding"/>
    <property type="evidence" value="ECO:0007669"/>
    <property type="project" value="UniProtKB-UniRule"/>
</dbReference>
<keyword evidence="5" id="KW-0723">Serine/threonine-protein kinase</keyword>
<dbReference type="Gene3D" id="1.10.510.10">
    <property type="entry name" value="Transferase(Phosphotransferase) domain 1"/>
    <property type="match status" value="1"/>
</dbReference>
<evidence type="ECO:0000256" key="2">
    <source>
        <dbReference type="ARBA" id="ARBA00022741"/>
    </source>
</evidence>
<dbReference type="PROSITE" id="PS00108">
    <property type="entry name" value="PROTEIN_KINASE_ST"/>
    <property type="match status" value="1"/>
</dbReference>
<reference evidence="7" key="1">
    <citation type="submission" date="2022-01" db="EMBL/GenBank/DDBJ databases">
        <title>Genome Sequence Resource for Two Populations of Ditylenchus destructor, the Migratory Endoparasitic Phytonematode.</title>
        <authorList>
            <person name="Zhang H."/>
            <person name="Lin R."/>
            <person name="Xie B."/>
        </authorList>
    </citation>
    <scope>NUCLEOTIDE SEQUENCE</scope>
    <source>
        <strain evidence="7">BazhouSP</strain>
    </source>
</reference>
<keyword evidence="7" id="KW-0418">Kinase</keyword>
<dbReference type="EC" id="2.7.11.1" evidence="1"/>
<dbReference type="Proteomes" id="UP001201812">
    <property type="component" value="Unassembled WGS sequence"/>
</dbReference>
<dbReference type="InterPro" id="IPR017441">
    <property type="entry name" value="Protein_kinase_ATP_BS"/>
</dbReference>
<accession>A0AAD4MR19</accession>
<sequence length="314" mass="36378">MPKILQKSQLLTDGPKKVVLQNQYSIDKHIGSGAFSDIYLVRRLRDREMFAMKAEWHKRTWPQIEHEKQVYEELKGHTAIATIHYFNTLNEHRCLVMDYLGPSLEDLLERCGGTFQLKTVLMIAAQMLGIIEYVHAKGFIHRDLKPANFCLRRYSEQQLVLIDFGLAQRYPRDENGNGSSEVDGGFKFWHPTSSVRAHMGFPQDRSDDLEAIGYTLIYFLYGFLPWHNYPNLNNSGEEQAKLTKLSTSLKQLCGGLPKQFEAYMTCCRSLEAGLRRVDYAYLKILFFGLLCHMNYENDGIYDWMLLEKRNVVAA</sequence>
<dbReference type="Pfam" id="PF00069">
    <property type="entry name" value="Pkinase"/>
    <property type="match status" value="1"/>
</dbReference>
<dbReference type="PANTHER" id="PTHR11909">
    <property type="entry name" value="CASEIN KINASE-RELATED"/>
    <property type="match status" value="1"/>
</dbReference>
<dbReference type="InterPro" id="IPR008271">
    <property type="entry name" value="Ser/Thr_kinase_AS"/>
</dbReference>
<dbReference type="PROSITE" id="PS00107">
    <property type="entry name" value="PROTEIN_KINASE_ATP"/>
    <property type="match status" value="1"/>
</dbReference>
<dbReference type="EMBL" id="JAKKPZ010000095">
    <property type="protein sequence ID" value="KAI1702657.1"/>
    <property type="molecule type" value="Genomic_DNA"/>
</dbReference>
<evidence type="ECO:0000256" key="1">
    <source>
        <dbReference type="ARBA" id="ARBA00012513"/>
    </source>
</evidence>
<keyword evidence="2 4" id="KW-0547">Nucleotide-binding</keyword>
<dbReference type="PROSITE" id="PS50011">
    <property type="entry name" value="PROTEIN_KINASE_DOM"/>
    <property type="match status" value="1"/>
</dbReference>
<feature type="domain" description="Protein kinase" evidence="6">
    <location>
        <begin position="24"/>
        <end position="287"/>
    </location>
</feature>
<evidence type="ECO:0000313" key="8">
    <source>
        <dbReference type="Proteomes" id="UP001201812"/>
    </source>
</evidence>
<keyword evidence="3 4" id="KW-0067">ATP-binding</keyword>
<evidence type="ECO:0000259" key="6">
    <source>
        <dbReference type="PROSITE" id="PS50011"/>
    </source>
</evidence>
<proteinExistence type="inferred from homology"/>
<feature type="binding site" evidence="4">
    <location>
        <position position="53"/>
    </location>
    <ligand>
        <name>ATP</name>
        <dbReference type="ChEBI" id="CHEBI:30616"/>
    </ligand>
</feature>
<dbReference type="InterPro" id="IPR050235">
    <property type="entry name" value="CK1_Ser-Thr_kinase"/>
</dbReference>
<evidence type="ECO:0000256" key="5">
    <source>
        <dbReference type="RuleBase" id="RU000304"/>
    </source>
</evidence>
<dbReference type="InterPro" id="IPR011009">
    <property type="entry name" value="Kinase-like_dom_sf"/>
</dbReference>
<keyword evidence="8" id="KW-1185">Reference proteome</keyword>
<name>A0AAD4MR19_9BILA</name>
<dbReference type="AlphaFoldDB" id="A0AAD4MR19"/>
<dbReference type="SUPFAM" id="SSF56112">
    <property type="entry name" value="Protein kinase-like (PK-like)"/>
    <property type="match status" value="1"/>
</dbReference>
<protein>
    <recommendedName>
        <fullName evidence="1">non-specific serine/threonine protein kinase</fullName>
        <ecNumber evidence="1">2.7.11.1</ecNumber>
    </recommendedName>
</protein>
<organism evidence="7 8">
    <name type="scientific">Ditylenchus destructor</name>
    <dbReference type="NCBI Taxonomy" id="166010"/>
    <lineage>
        <taxon>Eukaryota</taxon>
        <taxon>Metazoa</taxon>
        <taxon>Ecdysozoa</taxon>
        <taxon>Nematoda</taxon>
        <taxon>Chromadorea</taxon>
        <taxon>Rhabditida</taxon>
        <taxon>Tylenchina</taxon>
        <taxon>Tylenchomorpha</taxon>
        <taxon>Sphaerularioidea</taxon>
        <taxon>Anguinidae</taxon>
        <taxon>Anguininae</taxon>
        <taxon>Ditylenchus</taxon>
    </lineage>
</organism>
<comment type="caution">
    <text evidence="7">The sequence shown here is derived from an EMBL/GenBank/DDBJ whole genome shotgun (WGS) entry which is preliminary data.</text>
</comment>
<evidence type="ECO:0000313" key="7">
    <source>
        <dbReference type="EMBL" id="KAI1702657.1"/>
    </source>
</evidence>
<dbReference type="SMART" id="SM00220">
    <property type="entry name" value="S_TKc"/>
    <property type="match status" value="1"/>
</dbReference>
<dbReference type="InterPro" id="IPR000719">
    <property type="entry name" value="Prot_kinase_dom"/>
</dbReference>
<comment type="similarity">
    <text evidence="5">Belongs to the protein kinase superfamily.</text>
</comment>
<gene>
    <name evidence="7" type="ORF">DdX_15336</name>
</gene>
<evidence type="ECO:0000256" key="4">
    <source>
        <dbReference type="PROSITE-ProRule" id="PRU10141"/>
    </source>
</evidence>